<evidence type="ECO:0000256" key="4">
    <source>
        <dbReference type="ARBA" id="ARBA00022723"/>
    </source>
</evidence>
<comment type="caution">
    <text evidence="14">The sequence shown here is derived from an EMBL/GenBank/DDBJ whole genome shotgun (WGS) entry which is preliminary data.</text>
</comment>
<accession>A0A409Y058</accession>
<organism evidence="14 15">
    <name type="scientific">Gymnopilus dilepis</name>
    <dbReference type="NCBI Taxonomy" id="231916"/>
    <lineage>
        <taxon>Eukaryota</taxon>
        <taxon>Fungi</taxon>
        <taxon>Dikarya</taxon>
        <taxon>Basidiomycota</taxon>
        <taxon>Agaricomycotina</taxon>
        <taxon>Agaricomycetes</taxon>
        <taxon>Agaricomycetidae</taxon>
        <taxon>Agaricales</taxon>
        <taxon>Agaricineae</taxon>
        <taxon>Hymenogastraceae</taxon>
        <taxon>Gymnopilus</taxon>
    </lineage>
</organism>
<evidence type="ECO:0000256" key="1">
    <source>
        <dbReference type="ARBA" id="ARBA00001973"/>
    </source>
</evidence>
<reference evidence="14 15" key="1">
    <citation type="journal article" date="2018" name="Evol. Lett.">
        <title>Horizontal gene cluster transfer increased hallucinogenic mushroom diversity.</title>
        <authorList>
            <person name="Reynolds H.T."/>
            <person name="Vijayakumar V."/>
            <person name="Gluck-Thaler E."/>
            <person name="Korotkin H.B."/>
            <person name="Matheny P.B."/>
            <person name="Slot J.C."/>
        </authorList>
    </citation>
    <scope>NUCLEOTIDE SEQUENCE [LARGE SCALE GENOMIC DNA]</scope>
    <source>
        <strain evidence="14 15">SRW20</strain>
    </source>
</reference>
<dbReference type="Pfam" id="PF22810">
    <property type="entry name" value="LPMO_AA14"/>
    <property type="match status" value="1"/>
</dbReference>
<keyword evidence="15" id="KW-1185">Reference proteome</keyword>
<name>A0A409Y058_9AGAR</name>
<evidence type="ECO:0000256" key="12">
    <source>
        <dbReference type="SAM" id="Phobius"/>
    </source>
</evidence>
<keyword evidence="8" id="KW-0503">Monooxygenase</keyword>
<evidence type="ECO:0000313" key="15">
    <source>
        <dbReference type="Proteomes" id="UP000284706"/>
    </source>
</evidence>
<dbReference type="EMBL" id="NHYE01001375">
    <property type="protein sequence ID" value="PPQ96400.1"/>
    <property type="molecule type" value="Genomic_DNA"/>
</dbReference>
<evidence type="ECO:0000256" key="13">
    <source>
        <dbReference type="SAM" id="SignalP"/>
    </source>
</evidence>
<dbReference type="STRING" id="231916.A0A409Y058"/>
<keyword evidence="12" id="KW-1133">Transmembrane helix</keyword>
<keyword evidence="12" id="KW-0812">Transmembrane</keyword>
<keyword evidence="3" id="KW-0964">Secreted</keyword>
<feature type="transmembrane region" description="Helical" evidence="12">
    <location>
        <begin position="344"/>
        <end position="364"/>
    </location>
</feature>
<keyword evidence="7" id="KW-0186">Copper</keyword>
<evidence type="ECO:0000256" key="6">
    <source>
        <dbReference type="ARBA" id="ARBA00023002"/>
    </source>
</evidence>
<gene>
    <name evidence="14" type="ORF">CVT26_005002</name>
</gene>
<comment type="similarity">
    <text evidence="11">Belongs to the polysaccharide monooxygenase AA14 family.</text>
</comment>
<evidence type="ECO:0000313" key="14">
    <source>
        <dbReference type="EMBL" id="PPQ96400.1"/>
    </source>
</evidence>
<evidence type="ECO:0000256" key="9">
    <source>
        <dbReference type="ARBA" id="ARBA00023157"/>
    </source>
</evidence>
<dbReference type="GO" id="GO:0005576">
    <property type="term" value="C:extracellular region"/>
    <property type="evidence" value="ECO:0007669"/>
    <property type="project" value="UniProtKB-SubCell"/>
</dbReference>
<dbReference type="AlphaFoldDB" id="A0A409Y058"/>
<dbReference type="InterPro" id="IPR054497">
    <property type="entry name" value="LPMO_AA14"/>
</dbReference>
<keyword evidence="4" id="KW-0479">Metal-binding</keyword>
<keyword evidence="10" id="KW-0325">Glycoprotein</keyword>
<dbReference type="OrthoDB" id="2019572at2759"/>
<keyword evidence="6" id="KW-0560">Oxidoreductase</keyword>
<comment type="cofactor">
    <cofactor evidence="1">
        <name>Cu(2+)</name>
        <dbReference type="ChEBI" id="CHEBI:29036"/>
    </cofactor>
</comment>
<evidence type="ECO:0000256" key="8">
    <source>
        <dbReference type="ARBA" id="ARBA00023033"/>
    </source>
</evidence>
<dbReference type="GO" id="GO:0046872">
    <property type="term" value="F:metal ion binding"/>
    <property type="evidence" value="ECO:0007669"/>
    <property type="project" value="UniProtKB-KW"/>
</dbReference>
<dbReference type="GO" id="GO:0004497">
    <property type="term" value="F:monooxygenase activity"/>
    <property type="evidence" value="ECO:0007669"/>
    <property type="project" value="UniProtKB-KW"/>
</dbReference>
<sequence length="367" mass="40131">MPLKGRLFCQPPRLLSWSLLSFCVVFNYVGQQTNAHVAAWHKGMYCLNGTNPKVNDQNTGTAVKPLHQLKKADWWFHHVDLCDQFPPAPGDFLELPANGNFTVELANNRAATTLSYNGRYTSPWTDGKNHTTLGEPVNGESHCITSPNIHTQNETMAAGTVFAISYVSELSRVTEENLVVFTALYHTPWRRLATYQVPDLPACPEPGGCICAVPNGCGEANMYMLPYRCRVTGKTGNAAVAPGKPPVWCEDNPSKCVKGAKQMVFWKQQEGNNVVLEGYDLSGRPKSPGYNMKMGFSNGAQNDIFLAPGTAQPVGYVNAKLAPSDSTKPPRSLHQSSMSLKSSAFVLTPVLTSGAIFSFVFILYNCC</sequence>
<proteinExistence type="inferred from homology"/>
<keyword evidence="9" id="KW-1015">Disulfide bond</keyword>
<dbReference type="InParanoid" id="A0A409Y058"/>
<comment type="subcellular location">
    <subcellularLocation>
        <location evidence="2">Secreted</location>
    </subcellularLocation>
</comment>
<keyword evidence="12" id="KW-0472">Membrane</keyword>
<dbReference type="Proteomes" id="UP000284706">
    <property type="component" value="Unassembled WGS sequence"/>
</dbReference>
<protein>
    <submittedName>
        <fullName evidence="14">Uncharacterized protein</fullName>
    </submittedName>
</protein>
<feature type="signal peptide" evidence="13">
    <location>
        <begin position="1"/>
        <end position="35"/>
    </location>
</feature>
<feature type="chain" id="PRO_5019497588" evidence="13">
    <location>
        <begin position="36"/>
        <end position="367"/>
    </location>
</feature>
<evidence type="ECO:0000256" key="10">
    <source>
        <dbReference type="ARBA" id="ARBA00023180"/>
    </source>
</evidence>
<evidence type="ECO:0000256" key="5">
    <source>
        <dbReference type="ARBA" id="ARBA00022729"/>
    </source>
</evidence>
<keyword evidence="5 13" id="KW-0732">Signal</keyword>
<evidence type="ECO:0000256" key="7">
    <source>
        <dbReference type="ARBA" id="ARBA00023008"/>
    </source>
</evidence>
<evidence type="ECO:0000256" key="3">
    <source>
        <dbReference type="ARBA" id="ARBA00022525"/>
    </source>
</evidence>
<evidence type="ECO:0000256" key="11">
    <source>
        <dbReference type="ARBA" id="ARBA00046340"/>
    </source>
</evidence>
<evidence type="ECO:0000256" key="2">
    <source>
        <dbReference type="ARBA" id="ARBA00004613"/>
    </source>
</evidence>